<sequence>MMEIPQARLKWMWFCIAIVAYLALETSSAELSKEKIEKIIKKLSDYEKKQKINEDGIKVALAGVNAPTTTTKKPPKVKKEKKQKDRKDNSVDEESFPDLLRIPDFTFGDDVSVCANLVIVLDISCSISKGMRTRIRDTAKMVAEAILADPRNDINIGLIAYSKDVHHIIYLNNTFSQNELVDAIENSPITGTACRTQTNEALDDANNFFFKTRDPNDPKAQILYLFTDGFTYKRVLIPDTVAKAKVLKDAGVILNVIQVPHKRGKTDTDEFQTLPSPDRHFKIDSDMVAVDLYEKMSLDAPCEPFYGEY</sequence>
<dbReference type="PANTHER" id="PTHR24020">
    <property type="entry name" value="COLLAGEN ALPHA"/>
    <property type="match status" value="1"/>
</dbReference>
<protein>
    <submittedName>
        <fullName evidence="1">Uncharacterized protein</fullName>
    </submittedName>
</protein>
<dbReference type="InterPro" id="IPR050525">
    <property type="entry name" value="ECM_Assembly_Org"/>
</dbReference>
<dbReference type="InterPro" id="IPR036465">
    <property type="entry name" value="vWFA_dom_sf"/>
</dbReference>
<dbReference type="Gene3D" id="3.40.50.410">
    <property type="entry name" value="von Willebrand factor, type A domain"/>
    <property type="match status" value="1"/>
</dbReference>
<comment type="caution">
    <text evidence="1">The sequence shown here is derived from an EMBL/GenBank/DDBJ whole genome shotgun (WGS) entry which is preliminary data.</text>
</comment>
<dbReference type="SMART" id="SM00327">
    <property type="entry name" value="VWA"/>
    <property type="match status" value="1"/>
</dbReference>
<dbReference type="PROSITE" id="PS50234">
    <property type="entry name" value="VWFA"/>
    <property type="match status" value="1"/>
</dbReference>
<proteinExistence type="predicted"/>
<dbReference type="CDD" id="cd00198">
    <property type="entry name" value="vWFA"/>
    <property type="match status" value="1"/>
</dbReference>
<dbReference type="Pfam" id="PF00092">
    <property type="entry name" value="VWA"/>
    <property type="match status" value="1"/>
</dbReference>
<dbReference type="EMBL" id="CAIIXF020000012">
    <property type="protein sequence ID" value="CAH1802652.1"/>
    <property type="molecule type" value="Genomic_DNA"/>
</dbReference>
<keyword evidence="2" id="KW-1185">Reference proteome</keyword>
<gene>
    <name evidence="1" type="ORF">OFUS_LOCUS26304</name>
</gene>
<dbReference type="Proteomes" id="UP000749559">
    <property type="component" value="Unassembled WGS sequence"/>
</dbReference>
<dbReference type="InterPro" id="IPR002035">
    <property type="entry name" value="VWF_A"/>
</dbReference>
<reference evidence="1" key="1">
    <citation type="submission" date="2022-03" db="EMBL/GenBank/DDBJ databases">
        <authorList>
            <person name="Martin C."/>
        </authorList>
    </citation>
    <scope>NUCLEOTIDE SEQUENCE</scope>
</reference>
<organism evidence="1 2">
    <name type="scientific">Owenia fusiformis</name>
    <name type="common">Polychaete worm</name>
    <dbReference type="NCBI Taxonomy" id="6347"/>
    <lineage>
        <taxon>Eukaryota</taxon>
        <taxon>Metazoa</taxon>
        <taxon>Spiralia</taxon>
        <taxon>Lophotrochozoa</taxon>
        <taxon>Annelida</taxon>
        <taxon>Polychaeta</taxon>
        <taxon>Sedentaria</taxon>
        <taxon>Canalipalpata</taxon>
        <taxon>Sabellida</taxon>
        <taxon>Oweniida</taxon>
        <taxon>Oweniidae</taxon>
        <taxon>Owenia</taxon>
    </lineage>
</organism>
<evidence type="ECO:0000313" key="2">
    <source>
        <dbReference type="Proteomes" id="UP000749559"/>
    </source>
</evidence>
<dbReference type="AlphaFoldDB" id="A0A8J1TNI2"/>
<dbReference type="SUPFAM" id="SSF53300">
    <property type="entry name" value="vWA-like"/>
    <property type="match status" value="1"/>
</dbReference>
<evidence type="ECO:0000313" key="1">
    <source>
        <dbReference type="EMBL" id="CAH1802652.1"/>
    </source>
</evidence>
<name>A0A8J1TNI2_OWEFU</name>
<accession>A0A8J1TNI2</accession>